<dbReference type="Gene3D" id="3.30.160.250">
    <property type="match status" value="1"/>
</dbReference>
<keyword evidence="1" id="KW-0614">Plasmid</keyword>
<geneLocation type="plasmid" evidence="2">
    <name>Tros</name>
</geneLocation>
<dbReference type="Proteomes" id="UP000000447">
    <property type="component" value="Plasmid unnamed"/>
</dbReference>
<dbReference type="EMBL" id="CP001276">
    <property type="protein sequence ID" value="ACM07089.1"/>
    <property type="molecule type" value="Genomic_DNA"/>
</dbReference>
<dbReference type="SUPFAM" id="SSF143100">
    <property type="entry name" value="TTHA1013/TTHA0281-like"/>
    <property type="match status" value="1"/>
</dbReference>
<organism evidence="1 2">
    <name type="scientific">Thermomicrobium roseum (strain ATCC 27502 / DSM 5159 / P-2)</name>
    <dbReference type="NCBI Taxonomy" id="309801"/>
    <lineage>
        <taxon>Bacteria</taxon>
        <taxon>Pseudomonadati</taxon>
        <taxon>Thermomicrobiota</taxon>
        <taxon>Thermomicrobia</taxon>
        <taxon>Thermomicrobiales</taxon>
        <taxon>Thermomicrobiaceae</taxon>
        <taxon>Thermomicrobium</taxon>
    </lineage>
</organism>
<dbReference type="InterPro" id="IPR034660">
    <property type="entry name" value="DinB/YfiT-like"/>
</dbReference>
<dbReference type="OrthoDB" id="158368at2"/>
<dbReference type="KEGG" id="tro:trd_A0053"/>
<evidence type="ECO:0000313" key="2">
    <source>
        <dbReference type="Proteomes" id="UP000000447"/>
    </source>
</evidence>
<accession>B9L5C6</accession>
<name>B9L5C6_THERP</name>
<sequence length="223" mass="25496">MRPWRLLLEEWPKEWVGFVSELPGCSVKGRNRDEVLARAPEAIAMHLAWLDAHDLPRPEGSGPEVRVAEEMAATAQGVGPLFHDDRQPMRLEEIEAVHRVGSAAVADLLALWERASEWERRTRSARQAGWTPSEILRHVAESDRWYAARLSPDVSGMALPDDPAEAIRRADRAFIGVVRAWWSVWGETVVEREGEQWTVRKVLRRRTAHLREHAQQLAQWLGE</sequence>
<dbReference type="eggNOG" id="COG1598">
    <property type="taxonomic scope" value="Bacteria"/>
</dbReference>
<dbReference type="Gene3D" id="1.20.120.450">
    <property type="entry name" value="dinb family like domain"/>
    <property type="match status" value="1"/>
</dbReference>
<gene>
    <name evidence="1" type="ordered locus">trd_A0053</name>
</gene>
<dbReference type="AlphaFoldDB" id="B9L5C6"/>
<evidence type="ECO:0000313" key="1">
    <source>
        <dbReference type="EMBL" id="ACM07089.1"/>
    </source>
</evidence>
<dbReference type="InterPro" id="IPR035069">
    <property type="entry name" value="TTHA1013/TTHA0281-like"/>
</dbReference>
<dbReference type="HOGENOM" id="CLU_1239659_0_0_0"/>
<dbReference type="RefSeq" id="WP_012643076.1">
    <property type="nucleotide sequence ID" value="NC_011961.1"/>
</dbReference>
<proteinExistence type="predicted"/>
<evidence type="ECO:0008006" key="3">
    <source>
        <dbReference type="Google" id="ProtNLM"/>
    </source>
</evidence>
<keyword evidence="2" id="KW-1185">Reference proteome</keyword>
<reference evidence="1 2" key="1">
    <citation type="journal article" date="2009" name="PLoS ONE">
        <title>Complete genome sequence of the aerobic CO-oxidizing thermophile Thermomicrobium roseum.</title>
        <authorList>
            <person name="Wu D."/>
            <person name="Raymond J."/>
            <person name="Wu M."/>
            <person name="Chatterji S."/>
            <person name="Ren Q."/>
            <person name="Graham J.E."/>
            <person name="Bryant D.A."/>
            <person name="Robb F."/>
            <person name="Colman A."/>
            <person name="Tallon L.J."/>
            <person name="Badger J.H."/>
            <person name="Madupu R."/>
            <person name="Ward N.L."/>
            <person name="Eisen J.A."/>
        </authorList>
    </citation>
    <scope>NUCLEOTIDE SEQUENCE [LARGE SCALE GENOMIC DNA]</scope>
    <source>
        <strain evidence="2">ATCC 27502 / DSM 5159 / P-2</strain>
        <plasmid evidence="1">unnamed</plasmid>
    </source>
</reference>
<dbReference type="SUPFAM" id="SSF109854">
    <property type="entry name" value="DinB/YfiT-like putative metalloenzymes"/>
    <property type="match status" value="1"/>
</dbReference>
<protein>
    <recommendedName>
        <fullName evidence="3">Type II toxin-antitoxin system HicB family antitoxin</fullName>
    </recommendedName>
</protein>